<evidence type="ECO:0000256" key="1">
    <source>
        <dbReference type="SAM" id="MobiDB-lite"/>
    </source>
</evidence>
<dbReference type="InterPro" id="IPR029058">
    <property type="entry name" value="AB_hydrolase_fold"/>
</dbReference>
<dbReference type="EMBL" id="HBGU01042999">
    <property type="protein sequence ID" value="CAD9474481.1"/>
    <property type="molecule type" value="Transcribed_RNA"/>
</dbReference>
<dbReference type="InterPro" id="IPR001375">
    <property type="entry name" value="Peptidase_S9_cat"/>
</dbReference>
<name>A0A7S2MBZ0_9EUKA</name>
<proteinExistence type="predicted"/>
<protein>
    <recommendedName>
        <fullName evidence="2">Peptidase S9 prolyl oligopeptidase catalytic domain-containing protein</fullName>
    </recommendedName>
</protein>
<gene>
    <name evidence="3" type="ORF">CBRE1094_LOCUS23455</name>
</gene>
<dbReference type="GO" id="GO:0006508">
    <property type="term" value="P:proteolysis"/>
    <property type="evidence" value="ECO:0007669"/>
    <property type="project" value="InterPro"/>
</dbReference>
<evidence type="ECO:0000259" key="2">
    <source>
        <dbReference type="Pfam" id="PF00326"/>
    </source>
</evidence>
<feature type="region of interest" description="Disordered" evidence="1">
    <location>
        <begin position="235"/>
        <end position="258"/>
    </location>
</feature>
<dbReference type="Gene3D" id="3.40.50.1820">
    <property type="entry name" value="alpha/beta hydrolase"/>
    <property type="match status" value="1"/>
</dbReference>
<accession>A0A7S2MBZ0</accession>
<feature type="domain" description="Peptidase S9 prolyl oligopeptidase catalytic" evidence="2">
    <location>
        <begin position="183"/>
        <end position="352"/>
    </location>
</feature>
<sequence>MDLQGAVMGAFELPITQNAVLWLEDGRRLLVTESLKWYPSLWDGAALSSLPLAQGFSQLTTQLLQWPTADGRPLNALASSLRDTPPDAPLIVQLCDARDSAPLIASRASAATSARLLLPLLRMGYRLVQIDCDPSSHRHPAGADGHLAASVHASLAASLVADVIVGLDAYAADALSACGRSFTSVGVIGFGWGGLLALNALASSSRFSAGVCVGAPLSDWWLAMELGAATSAADTASTSADGGQEGTPSIGSTVSDGSRPLSAATTAAGMGAVLDHKLIGSLARTATPTLLLYGDADPICSISHAEVAYKALMRSSPQSQLVVYPGESHGLYSAAHHTDAVRRLCDWCLTHLSVAQRTTG</sequence>
<dbReference type="SUPFAM" id="SSF53474">
    <property type="entry name" value="alpha/beta-Hydrolases"/>
    <property type="match status" value="1"/>
</dbReference>
<reference evidence="3" key="1">
    <citation type="submission" date="2021-01" db="EMBL/GenBank/DDBJ databases">
        <authorList>
            <person name="Corre E."/>
            <person name="Pelletier E."/>
            <person name="Niang G."/>
            <person name="Scheremetjew M."/>
            <person name="Finn R."/>
            <person name="Kale V."/>
            <person name="Holt S."/>
            <person name="Cochrane G."/>
            <person name="Meng A."/>
            <person name="Brown T."/>
            <person name="Cohen L."/>
        </authorList>
    </citation>
    <scope>NUCLEOTIDE SEQUENCE</scope>
    <source>
        <strain evidence="3">UTEX LB 985</strain>
    </source>
</reference>
<dbReference type="Pfam" id="PF00326">
    <property type="entry name" value="Peptidase_S9"/>
    <property type="match status" value="1"/>
</dbReference>
<feature type="compositionally biased region" description="Polar residues" evidence="1">
    <location>
        <begin position="246"/>
        <end position="256"/>
    </location>
</feature>
<evidence type="ECO:0000313" key="3">
    <source>
        <dbReference type="EMBL" id="CAD9474481.1"/>
    </source>
</evidence>
<dbReference type="GO" id="GO:0008236">
    <property type="term" value="F:serine-type peptidase activity"/>
    <property type="evidence" value="ECO:0007669"/>
    <property type="project" value="InterPro"/>
</dbReference>
<organism evidence="3">
    <name type="scientific">Haptolina brevifila</name>
    <dbReference type="NCBI Taxonomy" id="156173"/>
    <lineage>
        <taxon>Eukaryota</taxon>
        <taxon>Haptista</taxon>
        <taxon>Haptophyta</taxon>
        <taxon>Prymnesiophyceae</taxon>
        <taxon>Prymnesiales</taxon>
        <taxon>Prymnesiaceae</taxon>
        <taxon>Haptolina</taxon>
    </lineage>
</organism>
<dbReference type="AlphaFoldDB" id="A0A7S2MBZ0"/>